<dbReference type="Proteomes" id="UP000321574">
    <property type="component" value="Unassembled WGS sequence"/>
</dbReference>
<dbReference type="AlphaFoldDB" id="A0A5C8NQ95"/>
<evidence type="ECO:0000313" key="2">
    <source>
        <dbReference type="EMBL" id="TXL63418.1"/>
    </source>
</evidence>
<feature type="transmembrane region" description="Helical" evidence="1">
    <location>
        <begin position="6"/>
        <end position="25"/>
    </location>
</feature>
<protein>
    <submittedName>
        <fullName evidence="2">Pro-sigmaK processing inhibitor BofA</fullName>
    </submittedName>
</protein>
<keyword evidence="1" id="KW-0812">Transmembrane</keyword>
<feature type="transmembrane region" description="Helical" evidence="1">
    <location>
        <begin position="37"/>
        <end position="56"/>
    </location>
</feature>
<feature type="transmembrane region" description="Helical" evidence="1">
    <location>
        <begin position="62"/>
        <end position="87"/>
    </location>
</feature>
<gene>
    <name evidence="2" type="primary">bofA</name>
    <name evidence="2" type="ORF">FHP05_11460</name>
</gene>
<accession>A0A5C8NQ95</accession>
<organism evidence="2 3">
    <name type="scientific">Cerasibacillus terrae</name>
    <dbReference type="NCBI Taxonomy" id="2498845"/>
    <lineage>
        <taxon>Bacteria</taxon>
        <taxon>Bacillati</taxon>
        <taxon>Bacillota</taxon>
        <taxon>Bacilli</taxon>
        <taxon>Bacillales</taxon>
        <taxon>Bacillaceae</taxon>
        <taxon>Cerasibacillus</taxon>
    </lineage>
</organism>
<dbReference type="OrthoDB" id="2692225at2"/>
<evidence type="ECO:0000313" key="3">
    <source>
        <dbReference type="Proteomes" id="UP000321574"/>
    </source>
</evidence>
<keyword evidence="3" id="KW-1185">Reference proteome</keyword>
<keyword evidence="1" id="KW-0472">Membrane</keyword>
<sequence>MNPTLIISILVGLIIILLFVGAPVKLMRFIGQSMIKVGIGVLLLFFINIIGGSFGLHIPINLFTVIVSGFLGLFGIVSLAAIQLFIFP</sequence>
<dbReference type="NCBIfam" id="TIGR02862">
    <property type="entry name" value="spore_BofA"/>
    <property type="match status" value="1"/>
</dbReference>
<reference evidence="2 3" key="1">
    <citation type="submission" date="2019-06" db="EMBL/GenBank/DDBJ databases">
        <title>Cerasibacillus sp. nov., isolated from maize field.</title>
        <authorList>
            <person name="Lin S.-Y."/>
            <person name="Tsai C.-F."/>
            <person name="Young C.-C."/>
        </authorList>
    </citation>
    <scope>NUCLEOTIDE SEQUENCE [LARGE SCALE GENOMIC DNA]</scope>
    <source>
        <strain evidence="2 3">CC-CFT480</strain>
    </source>
</reference>
<dbReference type="Pfam" id="PF07441">
    <property type="entry name" value="BofA"/>
    <property type="match status" value="1"/>
</dbReference>
<dbReference type="InterPro" id="IPR010001">
    <property type="entry name" value="BofA"/>
</dbReference>
<keyword evidence="1" id="KW-1133">Transmembrane helix</keyword>
<dbReference type="RefSeq" id="WP_147668368.1">
    <property type="nucleotide sequence ID" value="NZ_VDUW01000008.1"/>
</dbReference>
<evidence type="ECO:0000256" key="1">
    <source>
        <dbReference type="SAM" id="Phobius"/>
    </source>
</evidence>
<comment type="caution">
    <text evidence="2">The sequence shown here is derived from an EMBL/GenBank/DDBJ whole genome shotgun (WGS) entry which is preliminary data.</text>
</comment>
<name>A0A5C8NQ95_9BACI</name>
<dbReference type="EMBL" id="VDUW01000008">
    <property type="protein sequence ID" value="TXL63418.1"/>
    <property type="molecule type" value="Genomic_DNA"/>
</dbReference>
<proteinExistence type="predicted"/>